<dbReference type="PANTHER" id="PTHR48051:SF39">
    <property type="entry name" value="P53-INDUCED DEATH DOMAIN PROTEIN 1"/>
    <property type="match status" value="1"/>
</dbReference>
<keyword evidence="6" id="KW-1185">Reference proteome</keyword>
<dbReference type="InterPro" id="IPR001611">
    <property type="entry name" value="Leu-rich_rpt"/>
</dbReference>
<dbReference type="PRINTS" id="PR00019">
    <property type="entry name" value="LEURICHRPT"/>
</dbReference>
<accession>A0A1Y1VBS5</accession>
<dbReference type="PANTHER" id="PTHR48051">
    <property type="match status" value="1"/>
</dbReference>
<protein>
    <submittedName>
        <fullName evidence="5">L domain-like protein</fullName>
    </submittedName>
</protein>
<proteinExistence type="predicted"/>
<name>A0A1Y1VBS5_9FUNG</name>
<evidence type="ECO:0000313" key="5">
    <source>
        <dbReference type="EMBL" id="ORX52206.1"/>
    </source>
</evidence>
<dbReference type="SUPFAM" id="SSF52058">
    <property type="entry name" value="L domain-like"/>
    <property type="match status" value="1"/>
</dbReference>
<dbReference type="PROSITE" id="PS51257">
    <property type="entry name" value="PROKAR_LIPOPROTEIN"/>
    <property type="match status" value="1"/>
</dbReference>
<sequence length="137" mass="15452">MITKNIIAFCLYISLTIAYSCNELQTQFGSSLEYCEEESSNAIWLMFKEGSLSSVPSLVFKVNTLKALDLSNNKITTLPKDIGNLTNLQKLYIHNNQLSEIPKEIGNLKKLQYLYLNNNKLTSLPTEIGNLTSLQEL</sequence>
<evidence type="ECO:0000256" key="2">
    <source>
        <dbReference type="ARBA" id="ARBA00022737"/>
    </source>
</evidence>
<dbReference type="InterPro" id="IPR003591">
    <property type="entry name" value="Leu-rich_rpt_typical-subtyp"/>
</dbReference>
<feature type="signal peptide" evidence="3">
    <location>
        <begin position="1"/>
        <end position="18"/>
    </location>
</feature>
<keyword evidence="2" id="KW-0677">Repeat</keyword>
<evidence type="ECO:0000259" key="4">
    <source>
        <dbReference type="Pfam" id="PF23598"/>
    </source>
</evidence>
<comment type="caution">
    <text evidence="5">The sequence shown here is derived from an EMBL/GenBank/DDBJ whole genome shotgun (WGS) entry which is preliminary data.</text>
</comment>
<dbReference type="Pfam" id="PF23598">
    <property type="entry name" value="LRR_14"/>
    <property type="match status" value="1"/>
</dbReference>
<dbReference type="InterPro" id="IPR055414">
    <property type="entry name" value="LRR_R13L4/SHOC2-like"/>
</dbReference>
<reference evidence="5 6" key="2">
    <citation type="submission" date="2016-08" db="EMBL/GenBank/DDBJ databases">
        <title>Pervasive Adenine N6-methylation of Active Genes in Fungi.</title>
        <authorList>
            <consortium name="DOE Joint Genome Institute"/>
            <person name="Mondo S.J."/>
            <person name="Dannebaum R.O."/>
            <person name="Kuo R.C."/>
            <person name="Labutti K."/>
            <person name="Haridas S."/>
            <person name="Kuo A."/>
            <person name="Salamov A."/>
            <person name="Ahrendt S.R."/>
            <person name="Lipzen A."/>
            <person name="Sullivan W."/>
            <person name="Andreopoulos W.B."/>
            <person name="Clum A."/>
            <person name="Lindquist E."/>
            <person name="Daum C."/>
            <person name="Ramamoorthy G.K."/>
            <person name="Gryganskyi A."/>
            <person name="Culley D."/>
            <person name="Magnuson J.K."/>
            <person name="James T.Y."/>
            <person name="O'Malley M.A."/>
            <person name="Stajich J.E."/>
            <person name="Spatafora J.W."/>
            <person name="Visel A."/>
            <person name="Grigoriev I.V."/>
        </authorList>
    </citation>
    <scope>NUCLEOTIDE SEQUENCE [LARGE SCALE GENOMIC DNA]</scope>
    <source>
        <strain evidence="6">finn</strain>
    </source>
</reference>
<gene>
    <name evidence="5" type="ORF">BCR36DRAFT_35609</name>
</gene>
<dbReference type="InterPro" id="IPR050216">
    <property type="entry name" value="LRR_domain-containing"/>
</dbReference>
<evidence type="ECO:0000256" key="1">
    <source>
        <dbReference type="ARBA" id="ARBA00022614"/>
    </source>
</evidence>
<dbReference type="PROSITE" id="PS51450">
    <property type="entry name" value="LRR"/>
    <property type="match status" value="3"/>
</dbReference>
<dbReference type="EMBL" id="MCFH01000016">
    <property type="protein sequence ID" value="ORX52206.1"/>
    <property type="molecule type" value="Genomic_DNA"/>
</dbReference>
<evidence type="ECO:0000313" key="6">
    <source>
        <dbReference type="Proteomes" id="UP000193719"/>
    </source>
</evidence>
<keyword evidence="3" id="KW-0732">Signal</keyword>
<keyword evidence="1" id="KW-0433">Leucine-rich repeat</keyword>
<evidence type="ECO:0000256" key="3">
    <source>
        <dbReference type="SAM" id="SignalP"/>
    </source>
</evidence>
<dbReference type="AlphaFoldDB" id="A0A1Y1VBS5"/>
<dbReference type="Proteomes" id="UP000193719">
    <property type="component" value="Unassembled WGS sequence"/>
</dbReference>
<dbReference type="Gene3D" id="3.80.10.10">
    <property type="entry name" value="Ribonuclease Inhibitor"/>
    <property type="match status" value="1"/>
</dbReference>
<dbReference type="OrthoDB" id="2191907at2759"/>
<dbReference type="STRING" id="1754191.A0A1Y1VBS5"/>
<organism evidence="5 6">
    <name type="scientific">Piromyces finnis</name>
    <dbReference type="NCBI Taxonomy" id="1754191"/>
    <lineage>
        <taxon>Eukaryota</taxon>
        <taxon>Fungi</taxon>
        <taxon>Fungi incertae sedis</taxon>
        <taxon>Chytridiomycota</taxon>
        <taxon>Chytridiomycota incertae sedis</taxon>
        <taxon>Neocallimastigomycetes</taxon>
        <taxon>Neocallimastigales</taxon>
        <taxon>Neocallimastigaceae</taxon>
        <taxon>Piromyces</taxon>
    </lineage>
</organism>
<feature type="domain" description="Disease resistance R13L4/SHOC-2-like LRR" evidence="4">
    <location>
        <begin position="61"/>
        <end position="137"/>
    </location>
</feature>
<dbReference type="SMART" id="SM00364">
    <property type="entry name" value="LRR_BAC"/>
    <property type="match status" value="3"/>
</dbReference>
<dbReference type="InterPro" id="IPR032675">
    <property type="entry name" value="LRR_dom_sf"/>
</dbReference>
<dbReference type="GO" id="GO:0005737">
    <property type="term" value="C:cytoplasm"/>
    <property type="evidence" value="ECO:0007669"/>
    <property type="project" value="TreeGrafter"/>
</dbReference>
<dbReference type="SMART" id="SM00369">
    <property type="entry name" value="LRR_TYP"/>
    <property type="match status" value="3"/>
</dbReference>
<feature type="chain" id="PRO_5012869714" evidence="3">
    <location>
        <begin position="19"/>
        <end position="137"/>
    </location>
</feature>
<reference evidence="5 6" key="1">
    <citation type="submission" date="2016-08" db="EMBL/GenBank/DDBJ databases">
        <title>Genomes of anaerobic fungi encode conserved fungal cellulosomes for biomass hydrolysis.</title>
        <authorList>
            <consortium name="DOE Joint Genome Institute"/>
            <person name="Haitjema C.H."/>
            <person name="Gilmore S.P."/>
            <person name="Henske J.K."/>
            <person name="Solomon K.V."/>
            <person name="De Groot R."/>
            <person name="Kuo A."/>
            <person name="Mondo S.J."/>
            <person name="Salamov A.A."/>
            <person name="Labutti K."/>
            <person name="Zhao Z."/>
            <person name="Chiniquy J."/>
            <person name="Barry K."/>
            <person name="Brewer H.M."/>
            <person name="Purvine S.O."/>
            <person name="Wright A.T."/>
            <person name="Boxma B."/>
            <person name="Van Alen T."/>
            <person name="Hackstein J.H."/>
            <person name="Baker S.E."/>
            <person name="Grigoriev I.V."/>
            <person name="O'Malley M.A."/>
        </authorList>
    </citation>
    <scope>NUCLEOTIDE SEQUENCE [LARGE SCALE GENOMIC DNA]</scope>
    <source>
        <strain evidence="6">finn</strain>
    </source>
</reference>